<dbReference type="Proteomes" id="UP000266841">
    <property type="component" value="Unassembled WGS sequence"/>
</dbReference>
<dbReference type="SMART" id="SM00320">
    <property type="entry name" value="WD40"/>
    <property type="match status" value="7"/>
</dbReference>
<feature type="compositionally biased region" description="Low complexity" evidence="6">
    <location>
        <begin position="7"/>
        <end position="26"/>
    </location>
</feature>
<feature type="region of interest" description="Disordered" evidence="6">
    <location>
        <begin position="151"/>
        <end position="191"/>
    </location>
</feature>
<keyword evidence="9" id="KW-1185">Reference proteome</keyword>
<dbReference type="PANTHER" id="PTHR19848">
    <property type="entry name" value="WD40 REPEAT PROTEIN"/>
    <property type="match status" value="1"/>
</dbReference>
<dbReference type="InterPro" id="IPR015943">
    <property type="entry name" value="WD40/YVTN_repeat-like_dom_sf"/>
</dbReference>
<dbReference type="SUPFAM" id="SSF50978">
    <property type="entry name" value="WD40 repeat-like"/>
    <property type="match status" value="1"/>
</dbReference>
<dbReference type="PRINTS" id="PR00320">
    <property type="entry name" value="GPROTEINBRPT"/>
</dbReference>
<dbReference type="EMBL" id="AGNL01004554">
    <property type="protein sequence ID" value="EJK73372.1"/>
    <property type="molecule type" value="Genomic_DNA"/>
</dbReference>
<feature type="domain" description="NLE" evidence="7">
    <location>
        <begin position="93"/>
        <end position="148"/>
    </location>
</feature>
<evidence type="ECO:0000256" key="5">
    <source>
        <dbReference type="PROSITE-ProRule" id="PRU00221"/>
    </source>
</evidence>
<dbReference type="PROSITE" id="PS00678">
    <property type="entry name" value="WD_REPEATS_1"/>
    <property type="match status" value="2"/>
</dbReference>
<feature type="repeat" description="WD" evidence="5">
    <location>
        <begin position="448"/>
        <end position="489"/>
    </location>
</feature>
<feature type="repeat" description="WD" evidence="5">
    <location>
        <begin position="265"/>
        <end position="311"/>
    </location>
</feature>
<dbReference type="Gene3D" id="2.130.10.10">
    <property type="entry name" value="YVTN repeat-like/Quinoprotein amine dehydrogenase"/>
    <property type="match status" value="1"/>
</dbReference>
<dbReference type="eggNOG" id="KOG0271">
    <property type="taxonomic scope" value="Eukaryota"/>
</dbReference>
<dbReference type="CDD" id="cd00200">
    <property type="entry name" value="WD40"/>
    <property type="match status" value="1"/>
</dbReference>
<dbReference type="PRINTS" id="PR00319">
    <property type="entry name" value="GPROTEINB"/>
</dbReference>
<dbReference type="PANTHER" id="PTHR19848:SF0">
    <property type="entry name" value="NOTCHLESS PROTEIN HOMOLOG 1"/>
    <property type="match status" value="1"/>
</dbReference>
<dbReference type="OrthoDB" id="10267436at2759"/>
<dbReference type="InterPro" id="IPR036322">
    <property type="entry name" value="WD40_repeat_dom_sf"/>
</dbReference>
<evidence type="ECO:0000256" key="6">
    <source>
        <dbReference type="SAM" id="MobiDB-lite"/>
    </source>
</evidence>
<proteinExistence type="predicted"/>
<dbReference type="InterPro" id="IPR020472">
    <property type="entry name" value="WD40_PAC1"/>
</dbReference>
<dbReference type="Pfam" id="PF00400">
    <property type="entry name" value="WD40"/>
    <property type="match status" value="6"/>
</dbReference>
<feature type="repeat" description="WD" evidence="5">
    <location>
        <begin position="490"/>
        <end position="531"/>
    </location>
</feature>
<evidence type="ECO:0000256" key="1">
    <source>
        <dbReference type="ARBA" id="ARBA00004604"/>
    </source>
</evidence>
<evidence type="ECO:0000256" key="2">
    <source>
        <dbReference type="ARBA" id="ARBA00022574"/>
    </source>
</evidence>
<dbReference type="PROSITE" id="PS50082">
    <property type="entry name" value="WD_REPEATS_2"/>
    <property type="match status" value="6"/>
</dbReference>
<feature type="repeat" description="WD" evidence="5">
    <location>
        <begin position="312"/>
        <end position="343"/>
    </location>
</feature>
<keyword evidence="2 5" id="KW-0853">WD repeat</keyword>
<feature type="region of interest" description="Disordered" evidence="6">
    <location>
        <begin position="1"/>
        <end position="26"/>
    </location>
</feature>
<evidence type="ECO:0000313" key="9">
    <source>
        <dbReference type="Proteomes" id="UP000266841"/>
    </source>
</evidence>
<dbReference type="InterPro" id="IPR019775">
    <property type="entry name" value="WD40_repeat_CS"/>
</dbReference>
<dbReference type="InterPro" id="IPR001680">
    <property type="entry name" value="WD40_rpt"/>
</dbReference>
<dbReference type="InterPro" id="IPR012972">
    <property type="entry name" value="NLE"/>
</dbReference>
<evidence type="ECO:0000256" key="4">
    <source>
        <dbReference type="ARBA" id="ARBA00023242"/>
    </source>
</evidence>
<comment type="subcellular location">
    <subcellularLocation>
        <location evidence="1">Nucleus</location>
        <location evidence="1">Nucleolus</location>
    </subcellularLocation>
</comment>
<evidence type="ECO:0000256" key="3">
    <source>
        <dbReference type="ARBA" id="ARBA00022737"/>
    </source>
</evidence>
<gene>
    <name evidence="8" type="ORF">THAOC_05008</name>
</gene>
<dbReference type="GO" id="GO:0000027">
    <property type="term" value="P:ribosomal large subunit assembly"/>
    <property type="evidence" value="ECO:0007669"/>
    <property type="project" value="TreeGrafter"/>
</dbReference>
<accession>K0TNB6</accession>
<feature type="repeat" description="WD" evidence="5">
    <location>
        <begin position="533"/>
        <end position="566"/>
    </location>
</feature>
<organism evidence="8 9">
    <name type="scientific">Thalassiosira oceanica</name>
    <name type="common">Marine diatom</name>
    <dbReference type="NCBI Taxonomy" id="159749"/>
    <lineage>
        <taxon>Eukaryota</taxon>
        <taxon>Sar</taxon>
        <taxon>Stramenopiles</taxon>
        <taxon>Ochrophyta</taxon>
        <taxon>Bacillariophyta</taxon>
        <taxon>Coscinodiscophyceae</taxon>
        <taxon>Thalassiosirophycidae</taxon>
        <taxon>Thalassiosirales</taxon>
        <taxon>Thalassiosiraceae</taxon>
        <taxon>Thalassiosira</taxon>
    </lineage>
</organism>
<protein>
    <recommendedName>
        <fullName evidence="7">NLE domain-containing protein</fullName>
    </recommendedName>
</protein>
<dbReference type="AlphaFoldDB" id="K0TNB6"/>
<dbReference type="GO" id="GO:0005730">
    <property type="term" value="C:nucleolus"/>
    <property type="evidence" value="ECO:0007669"/>
    <property type="project" value="UniProtKB-SubCell"/>
</dbReference>
<dbReference type="OMA" id="HAHWINS"/>
<name>K0TNB6_THAOC</name>
<keyword evidence="3" id="KW-0677">Repeat</keyword>
<dbReference type="InterPro" id="IPR001632">
    <property type="entry name" value="WD40_G-protein_beta-like"/>
</dbReference>
<evidence type="ECO:0000259" key="7">
    <source>
        <dbReference type="Pfam" id="PF08154"/>
    </source>
</evidence>
<dbReference type="PROSITE" id="PS50294">
    <property type="entry name" value="WD_REPEATS_REGION"/>
    <property type="match status" value="5"/>
</dbReference>
<evidence type="ECO:0000313" key="8">
    <source>
        <dbReference type="EMBL" id="EJK73372.1"/>
    </source>
</evidence>
<reference evidence="8 9" key="1">
    <citation type="journal article" date="2012" name="Genome Biol.">
        <title>Genome and low-iron response of an oceanic diatom adapted to chronic iron limitation.</title>
        <authorList>
            <person name="Lommer M."/>
            <person name="Specht M."/>
            <person name="Roy A.S."/>
            <person name="Kraemer L."/>
            <person name="Andreson R."/>
            <person name="Gutowska M.A."/>
            <person name="Wolf J."/>
            <person name="Bergner S.V."/>
            <person name="Schilhabel M.B."/>
            <person name="Klostermeier U.C."/>
            <person name="Beiko R.G."/>
            <person name="Rosenstiel P."/>
            <person name="Hippler M."/>
            <person name="Laroche J."/>
        </authorList>
    </citation>
    <scope>NUCLEOTIDE SEQUENCE [LARGE SCALE GENOMIC DNA]</scope>
    <source>
        <strain evidence="8 9">CCMP1005</strain>
    </source>
</reference>
<comment type="caution">
    <text evidence="8">The sequence shown here is derived from an EMBL/GenBank/DDBJ whole genome shotgun (WGS) entry which is preliminary data.</text>
</comment>
<sequence length="566" mass="61209">MEDATMSSAEEPAPSPAAAPQQQQLSAAKSLSGVAWTGGSLVGSLNPDNHGYRVADGQGGYIITNTHRKYKRTRLNADGELVAEDEDEIPSNIVVQFTDREGSEVGEALDVPTSAGSAELGTLIRSLLGEDDGEGDRGHIPYAFFAKGAQGARQHRADPGADLPAPGAVQGPARHALHGHAPGPHRGDTARELLPGRQAPRLGGGDATVRFWDVNTSTPRHTCRGHKDHVLCTSWSPDGLRFASGDKRGNLILWDPTKGTASGTIKAHSKWITGMAWEPMHSNASCERLVTASKDGHAKVWNTRTRRCEATMSGHLDSIEGVRWGGEGLVYTASRDRTIKVWNANEAKGRTGLLVRTLTGHGHRVNALALSCDYVCRTGPFDHRGDVPDAPSGDRSSKEWREAAHRACLDKYRAFKGSGEPERLVSGSDDFTLMLWHPTESKKPLKRLTGHQQAVNHIAFSPDSRFLASASFDKKVKVWNGRSGDFVSTMTGHVGAVYQVAWSPDGRYLVSASKDSTAKLWEVPSGKRARETLPGHEDEVYALDWSPNGSGVATGSKDRTIKLWKH</sequence>
<keyword evidence="4" id="KW-0539">Nucleus</keyword>
<feature type="repeat" description="WD" evidence="5">
    <location>
        <begin position="223"/>
        <end position="264"/>
    </location>
</feature>
<dbReference type="Pfam" id="PF08154">
    <property type="entry name" value="NLE"/>
    <property type="match status" value="1"/>
</dbReference>